<feature type="domain" description="T-SNARE coiled-coil homology" evidence="8">
    <location>
        <begin position="458"/>
        <end position="520"/>
    </location>
</feature>
<dbReference type="PROSITE" id="PS50192">
    <property type="entry name" value="T_SNARE"/>
    <property type="match status" value="1"/>
</dbReference>
<sequence>MSRLLNRFTIRTKIMGAFALVLIATLSLGLFSAGKLAAVNDAAAEIGRNWLPSTRHLGRMAQVAERVRLNQYIFATSALAERRKQTLSNAEAQIQLFDKTYAEYRNYIDPGEEKRLAEEVSSRWQRYKEVSETLKELVAAGKPAEAAAFLDAMNPAMNEFRAALQASIEFNAQGGVRAAEEGQQIGNLAHSRILAVLAAMVVLCGVIGLMLIRNISVPIACMTEAMRRLAAKDLEVRIPDVERGDEVGGMAAAVQVFKDSMVTAAGLAAEQEAARAGREKRAAQVDQLVRGFESRVGNMVGILSSASTELEATARSMSSTAQQTNSQAVEVSNAAGLAGGGVQTVAAAAEELSASIAEINRQVTQASGVASMAVERARQTDGTVRALAEGAGKIGEVVGLITTIAGQTNLLALNATIEAARAGEAGKGFAVVASEVKSLAQATGKATEEIGTQIAQIQTATQEAVRAIQGIASAIDDMSSITTTIAAAVEEQSAATGEIARTVQRTAEATGAVSRNIEAVSRNANDTGAAASQVLAAASELSRQSEQLTSEVNGFVSQVRSA</sequence>
<evidence type="ECO:0000256" key="3">
    <source>
        <dbReference type="ARBA" id="ARBA00023224"/>
    </source>
</evidence>
<dbReference type="PROSITE" id="PS50111">
    <property type="entry name" value="CHEMOTAXIS_TRANSDUC_2"/>
    <property type="match status" value="1"/>
</dbReference>
<evidence type="ECO:0000256" key="6">
    <source>
        <dbReference type="SAM" id="Phobius"/>
    </source>
</evidence>
<dbReference type="Gene3D" id="1.10.287.950">
    <property type="entry name" value="Methyl-accepting chemotaxis protein"/>
    <property type="match status" value="1"/>
</dbReference>
<comment type="similarity">
    <text evidence="4">Belongs to the methyl-accepting chemotaxis (MCP) protein family.</text>
</comment>
<dbReference type="EMBL" id="JALBUU010000028">
    <property type="protein sequence ID" value="MCI0755378.1"/>
    <property type="molecule type" value="Genomic_DNA"/>
</dbReference>
<comment type="subcellular location">
    <subcellularLocation>
        <location evidence="1">Cell inner membrane</location>
        <topology evidence="1">Multi-pass membrane protein</topology>
    </subcellularLocation>
</comment>
<keyword evidence="2" id="KW-0997">Cell inner membrane</keyword>
<evidence type="ECO:0000259" key="9">
    <source>
        <dbReference type="PROSITE" id="PS50885"/>
    </source>
</evidence>
<dbReference type="PANTHER" id="PTHR32089:SF112">
    <property type="entry name" value="LYSOZYME-LIKE PROTEIN-RELATED"/>
    <property type="match status" value="1"/>
</dbReference>
<protein>
    <submittedName>
        <fullName evidence="10">Methyl-accepting chemotaxis protein</fullName>
    </submittedName>
</protein>
<keyword evidence="6" id="KW-0472">Membrane</keyword>
<dbReference type="CDD" id="cd06225">
    <property type="entry name" value="HAMP"/>
    <property type="match status" value="1"/>
</dbReference>
<feature type="domain" description="Methyl-accepting transducer" evidence="7">
    <location>
        <begin position="306"/>
        <end position="542"/>
    </location>
</feature>
<dbReference type="Pfam" id="PF12729">
    <property type="entry name" value="4HB_MCP_1"/>
    <property type="match status" value="1"/>
</dbReference>
<reference evidence="10 11" key="1">
    <citation type="submission" date="2022-03" db="EMBL/GenBank/DDBJ databases">
        <title>Complete genome analysis of Roseomonas KG 17.1 : a prolific producer of plant growth promoters.</title>
        <authorList>
            <person name="Saadouli I."/>
            <person name="Najjari A."/>
            <person name="Mosbah A."/>
            <person name="Ouzari H.I."/>
        </authorList>
    </citation>
    <scope>NUCLEOTIDE SEQUENCE [LARGE SCALE GENOMIC DNA]</scope>
    <source>
        <strain evidence="10 11">KG17-1</strain>
    </source>
</reference>
<evidence type="ECO:0000259" key="7">
    <source>
        <dbReference type="PROSITE" id="PS50111"/>
    </source>
</evidence>
<evidence type="ECO:0000256" key="5">
    <source>
        <dbReference type="PROSITE-ProRule" id="PRU00284"/>
    </source>
</evidence>
<dbReference type="Gene3D" id="6.10.340.10">
    <property type="match status" value="1"/>
</dbReference>
<keyword evidence="11" id="KW-1185">Reference proteome</keyword>
<organism evidence="10 11">
    <name type="scientific">Teichococcus vastitatis</name>
    <dbReference type="NCBI Taxonomy" id="2307076"/>
    <lineage>
        <taxon>Bacteria</taxon>
        <taxon>Pseudomonadati</taxon>
        <taxon>Pseudomonadota</taxon>
        <taxon>Alphaproteobacteria</taxon>
        <taxon>Acetobacterales</taxon>
        <taxon>Roseomonadaceae</taxon>
        <taxon>Roseomonas</taxon>
    </lineage>
</organism>
<dbReference type="SMART" id="SM00304">
    <property type="entry name" value="HAMP"/>
    <property type="match status" value="1"/>
</dbReference>
<feature type="domain" description="HAMP" evidence="9">
    <location>
        <begin position="213"/>
        <end position="266"/>
    </location>
</feature>
<evidence type="ECO:0000259" key="8">
    <source>
        <dbReference type="PROSITE" id="PS50192"/>
    </source>
</evidence>
<dbReference type="RefSeq" id="WP_120009598.1">
    <property type="nucleotide sequence ID" value="NZ_JALBUU010000028.1"/>
</dbReference>
<dbReference type="SUPFAM" id="SSF58104">
    <property type="entry name" value="Methyl-accepting chemotaxis protein (MCP) signaling domain"/>
    <property type="match status" value="1"/>
</dbReference>
<keyword evidence="6" id="KW-0812">Transmembrane</keyword>
<dbReference type="InterPro" id="IPR004090">
    <property type="entry name" value="Chemotax_Me-accpt_rcpt"/>
</dbReference>
<name>A0ABS9W8P2_9PROT</name>
<evidence type="ECO:0000256" key="2">
    <source>
        <dbReference type="ARBA" id="ARBA00022519"/>
    </source>
</evidence>
<accession>A0ABS9W8P2</accession>
<dbReference type="InterPro" id="IPR024478">
    <property type="entry name" value="HlyB_4HB_MCP"/>
</dbReference>
<dbReference type="InterPro" id="IPR003660">
    <property type="entry name" value="HAMP_dom"/>
</dbReference>
<dbReference type="Pfam" id="PF00672">
    <property type="entry name" value="HAMP"/>
    <property type="match status" value="1"/>
</dbReference>
<evidence type="ECO:0000313" key="10">
    <source>
        <dbReference type="EMBL" id="MCI0755378.1"/>
    </source>
</evidence>
<dbReference type="InterPro" id="IPR004089">
    <property type="entry name" value="MCPsignal_dom"/>
</dbReference>
<gene>
    <name evidence="10" type="ORF">MON41_16785</name>
</gene>
<keyword evidence="6" id="KW-1133">Transmembrane helix</keyword>
<proteinExistence type="inferred from homology"/>
<dbReference type="InterPro" id="IPR000727">
    <property type="entry name" value="T_SNARE_dom"/>
</dbReference>
<comment type="caution">
    <text evidence="10">The sequence shown here is derived from an EMBL/GenBank/DDBJ whole genome shotgun (WGS) entry which is preliminary data.</text>
</comment>
<keyword evidence="3 5" id="KW-0807">Transducer</keyword>
<evidence type="ECO:0000256" key="4">
    <source>
        <dbReference type="ARBA" id="ARBA00029447"/>
    </source>
</evidence>
<dbReference type="SMART" id="SM00283">
    <property type="entry name" value="MA"/>
    <property type="match status" value="1"/>
</dbReference>
<dbReference type="PRINTS" id="PR00260">
    <property type="entry name" value="CHEMTRNSDUCR"/>
</dbReference>
<dbReference type="Proteomes" id="UP001201985">
    <property type="component" value="Unassembled WGS sequence"/>
</dbReference>
<dbReference type="Pfam" id="PF00015">
    <property type="entry name" value="MCPsignal"/>
    <property type="match status" value="1"/>
</dbReference>
<evidence type="ECO:0000313" key="11">
    <source>
        <dbReference type="Proteomes" id="UP001201985"/>
    </source>
</evidence>
<dbReference type="PANTHER" id="PTHR32089">
    <property type="entry name" value="METHYL-ACCEPTING CHEMOTAXIS PROTEIN MCPB"/>
    <property type="match status" value="1"/>
</dbReference>
<keyword evidence="2" id="KW-1003">Cell membrane</keyword>
<evidence type="ECO:0000256" key="1">
    <source>
        <dbReference type="ARBA" id="ARBA00004429"/>
    </source>
</evidence>
<dbReference type="PROSITE" id="PS50885">
    <property type="entry name" value="HAMP"/>
    <property type="match status" value="1"/>
</dbReference>
<feature type="transmembrane region" description="Helical" evidence="6">
    <location>
        <begin position="193"/>
        <end position="212"/>
    </location>
</feature>